<protein>
    <submittedName>
        <fullName evidence="2">Multiple sugar transport system substrate-binding protein</fullName>
    </submittedName>
</protein>
<gene>
    <name evidence="2" type="ORF">SAMN05518683_1312</name>
</gene>
<proteinExistence type="predicted"/>
<dbReference type="PANTHER" id="PTHR43649:SF11">
    <property type="entry name" value="ABC TRANSPORTER SUBSTRATE-BINDING PROTEIN YESO-RELATED"/>
    <property type="match status" value="1"/>
</dbReference>
<evidence type="ECO:0000313" key="2">
    <source>
        <dbReference type="EMBL" id="SFQ35039.1"/>
    </source>
</evidence>
<dbReference type="SUPFAM" id="SSF53850">
    <property type="entry name" value="Periplasmic binding protein-like II"/>
    <property type="match status" value="1"/>
</dbReference>
<dbReference type="PROSITE" id="PS51257">
    <property type="entry name" value="PROKAR_LIPOPROTEIN"/>
    <property type="match status" value="1"/>
</dbReference>
<evidence type="ECO:0000256" key="1">
    <source>
        <dbReference type="SAM" id="MobiDB-lite"/>
    </source>
</evidence>
<dbReference type="Pfam" id="PF01547">
    <property type="entry name" value="SBP_bac_1"/>
    <property type="match status" value="1"/>
</dbReference>
<keyword evidence="2" id="KW-0762">Sugar transport</keyword>
<feature type="region of interest" description="Disordered" evidence="1">
    <location>
        <begin position="20"/>
        <end position="44"/>
    </location>
</feature>
<dbReference type="PANTHER" id="PTHR43649">
    <property type="entry name" value="ARABINOSE-BINDING PROTEIN-RELATED"/>
    <property type="match status" value="1"/>
</dbReference>
<sequence>MLRKWKKWATVSLLTLIAAGCSPGGPEETSEAGAGGEGSGKGQTTIRFSWWGNDERHDLTQEMLDLFEEEHPDITVEAEFTGWDSYWERLTTQAAGDNLPAVVQMDNSKLTEYISNDLALDLNTMIEEGTINMEDVNDVYQDMLVVDGNTYAISGGSNGLATIYNQDLFEEYNINLEPGYTYEELGQEMARVSEAEGEGFWGYDFVKADYETFRHYARQFDQHFYNEEGTGVGFEKQVLQDFLTTVTTWIDEGIATPYDVTAEVNESGESMVANEEAAIASAASNGLVGVQTLAEADLGLNVMPTAADGEKSGNWVRPSMSFMISSNVSEAKQEAAAELIDFITNNEEANQILRAERGVPIASDIRESLAGEVDPTVQETFEFLEVLEERAGDPEPLPPPGESEVRAAFDRMLESVKYDEMSIEEGVDSFVQEAEQILNQ</sequence>
<keyword evidence="3" id="KW-1185">Reference proteome</keyword>
<evidence type="ECO:0000313" key="3">
    <source>
        <dbReference type="Proteomes" id="UP000198892"/>
    </source>
</evidence>
<dbReference type="EMBL" id="FOXD01000031">
    <property type="protein sequence ID" value="SFQ35039.1"/>
    <property type="molecule type" value="Genomic_DNA"/>
</dbReference>
<dbReference type="InterPro" id="IPR050490">
    <property type="entry name" value="Bact_solute-bd_prot1"/>
</dbReference>
<dbReference type="AlphaFoldDB" id="A0A1I5XSY1"/>
<dbReference type="InterPro" id="IPR006059">
    <property type="entry name" value="SBP"/>
</dbReference>
<dbReference type="Gene3D" id="3.40.190.10">
    <property type="entry name" value="Periplasmic binding protein-like II"/>
    <property type="match status" value="2"/>
</dbReference>
<name>A0A1I5XSY1_9BACI</name>
<dbReference type="STRING" id="1884432.SAMN05518683_1312"/>
<reference evidence="3" key="1">
    <citation type="submission" date="2016-10" db="EMBL/GenBank/DDBJ databases">
        <authorList>
            <person name="Varghese N."/>
            <person name="Submissions S."/>
        </authorList>
    </citation>
    <scope>NUCLEOTIDE SEQUENCE [LARGE SCALE GENOMIC DNA]</scope>
    <source>
        <strain evidence="3">S7</strain>
    </source>
</reference>
<dbReference type="Proteomes" id="UP000198892">
    <property type="component" value="Unassembled WGS sequence"/>
</dbReference>
<keyword evidence="2" id="KW-0813">Transport</keyword>
<organism evidence="2 3">
    <name type="scientific">Salibacterium halotolerans</name>
    <dbReference type="NCBI Taxonomy" id="1884432"/>
    <lineage>
        <taxon>Bacteria</taxon>
        <taxon>Bacillati</taxon>
        <taxon>Bacillota</taxon>
        <taxon>Bacilli</taxon>
        <taxon>Bacillales</taxon>
        <taxon>Bacillaceae</taxon>
    </lineage>
</organism>
<accession>A0A1I5XSY1</accession>